<evidence type="ECO:0000256" key="1">
    <source>
        <dbReference type="SAM" id="Phobius"/>
    </source>
</evidence>
<comment type="caution">
    <text evidence="2">The sequence shown here is derived from an EMBL/GenBank/DDBJ whole genome shotgun (WGS) entry which is preliminary data.</text>
</comment>
<dbReference type="EMBL" id="VORT01000010">
    <property type="protein sequence ID" value="TXD72115.1"/>
    <property type="molecule type" value="Genomic_DNA"/>
</dbReference>
<organism evidence="2 3">
    <name type="scientific">Aequorivita antarctica</name>
    <dbReference type="NCBI Taxonomy" id="153266"/>
    <lineage>
        <taxon>Bacteria</taxon>
        <taxon>Pseudomonadati</taxon>
        <taxon>Bacteroidota</taxon>
        <taxon>Flavobacteriia</taxon>
        <taxon>Flavobacteriales</taxon>
        <taxon>Flavobacteriaceae</taxon>
        <taxon>Aequorivita</taxon>
    </lineage>
</organism>
<dbReference type="AlphaFoldDB" id="A0A5C6YY94"/>
<dbReference type="RefSeq" id="WP_111844804.1">
    <property type="nucleotide sequence ID" value="NZ_UEGI01000009.1"/>
</dbReference>
<reference evidence="2 3" key="1">
    <citation type="submission" date="2019-08" db="EMBL/GenBank/DDBJ databases">
        <title>Genome of Aequorivita antarctica SW49 (type strain).</title>
        <authorList>
            <person name="Bowman J.P."/>
        </authorList>
    </citation>
    <scope>NUCLEOTIDE SEQUENCE [LARGE SCALE GENOMIC DNA]</scope>
    <source>
        <strain evidence="2 3">SW49</strain>
    </source>
</reference>
<dbReference type="OrthoDB" id="5766358at2"/>
<gene>
    <name evidence="2" type="ORF">ESU54_13760</name>
</gene>
<feature type="transmembrane region" description="Helical" evidence="1">
    <location>
        <begin position="68"/>
        <end position="88"/>
    </location>
</feature>
<feature type="transmembrane region" description="Helical" evidence="1">
    <location>
        <begin position="186"/>
        <end position="203"/>
    </location>
</feature>
<feature type="transmembrane region" description="Helical" evidence="1">
    <location>
        <begin position="159"/>
        <end position="180"/>
    </location>
</feature>
<keyword evidence="3" id="KW-1185">Reference proteome</keyword>
<keyword evidence="1" id="KW-1133">Transmembrane helix</keyword>
<evidence type="ECO:0000313" key="3">
    <source>
        <dbReference type="Proteomes" id="UP000321497"/>
    </source>
</evidence>
<sequence length="237" mass="25451">MAELQIIILFSLLSGSTVFLGGLLSYYFGDHVKSGLIKAEIIHSSTAFGGGILMAAVALVLIPEGMQALSIIPMAISFLTGAITFFFIDRYIQRKGGTMAQLLGMLSDFVPESIAMGAVFSQNPQLGILLAIIIGIQNFPEAFNAYFDLKTRYSAKKCLAILFLLSFSGVVSAFAGYYFLSGMPKTIGALMLFSSGGIIYLIFQDIAPLSKMKKNWIPALGACFGFMVGMIGLKMLG</sequence>
<dbReference type="Proteomes" id="UP000321497">
    <property type="component" value="Unassembled WGS sequence"/>
</dbReference>
<feature type="transmembrane region" description="Helical" evidence="1">
    <location>
        <begin position="215"/>
        <end position="236"/>
    </location>
</feature>
<accession>A0A5C6YY94</accession>
<feature type="transmembrane region" description="Helical" evidence="1">
    <location>
        <begin position="126"/>
        <end position="147"/>
    </location>
</feature>
<protein>
    <submittedName>
        <fullName evidence="2">Divalent cation transporter</fullName>
    </submittedName>
</protein>
<proteinExistence type="predicted"/>
<feature type="transmembrane region" description="Helical" evidence="1">
    <location>
        <begin position="6"/>
        <end position="29"/>
    </location>
</feature>
<keyword evidence="1" id="KW-0812">Transmembrane</keyword>
<feature type="transmembrane region" description="Helical" evidence="1">
    <location>
        <begin position="41"/>
        <end position="62"/>
    </location>
</feature>
<keyword evidence="1" id="KW-0472">Membrane</keyword>
<evidence type="ECO:0000313" key="2">
    <source>
        <dbReference type="EMBL" id="TXD72115.1"/>
    </source>
</evidence>
<name>A0A5C6YY94_9FLAO</name>